<comment type="caution">
    <text evidence="2">The sequence shown here is derived from an EMBL/GenBank/DDBJ whole genome shotgun (WGS) entry which is preliminary data.</text>
</comment>
<protein>
    <submittedName>
        <fullName evidence="2">Uncharacterized protein</fullName>
    </submittedName>
</protein>
<dbReference type="EMBL" id="CAXAMN010000105">
    <property type="protein sequence ID" value="CAK8986389.1"/>
    <property type="molecule type" value="Genomic_DNA"/>
</dbReference>
<evidence type="ECO:0000256" key="1">
    <source>
        <dbReference type="SAM" id="Phobius"/>
    </source>
</evidence>
<name>A0ABP0HB41_9DINO</name>
<feature type="transmembrane region" description="Helical" evidence="1">
    <location>
        <begin position="24"/>
        <end position="46"/>
    </location>
</feature>
<sequence>GDDQDDQGHPAREAAPFQRSSGLILIWLAAYPILVPSAKPFFLLGAEFRNVDSMRIYKIYKHTKHE</sequence>
<keyword evidence="1" id="KW-0812">Transmembrane</keyword>
<feature type="non-terminal residue" evidence="2">
    <location>
        <position position="1"/>
    </location>
</feature>
<keyword evidence="1" id="KW-1133">Transmembrane helix</keyword>
<organism evidence="2 3">
    <name type="scientific">Durusdinium trenchii</name>
    <dbReference type="NCBI Taxonomy" id="1381693"/>
    <lineage>
        <taxon>Eukaryota</taxon>
        <taxon>Sar</taxon>
        <taxon>Alveolata</taxon>
        <taxon>Dinophyceae</taxon>
        <taxon>Suessiales</taxon>
        <taxon>Symbiodiniaceae</taxon>
        <taxon>Durusdinium</taxon>
    </lineage>
</organism>
<evidence type="ECO:0000313" key="3">
    <source>
        <dbReference type="Proteomes" id="UP001642484"/>
    </source>
</evidence>
<feature type="non-terminal residue" evidence="2">
    <location>
        <position position="66"/>
    </location>
</feature>
<keyword evidence="3" id="KW-1185">Reference proteome</keyword>
<accession>A0ABP0HB41</accession>
<dbReference type="Proteomes" id="UP001642484">
    <property type="component" value="Unassembled WGS sequence"/>
</dbReference>
<reference evidence="2 3" key="1">
    <citation type="submission" date="2024-02" db="EMBL/GenBank/DDBJ databases">
        <authorList>
            <person name="Chen Y."/>
            <person name="Shah S."/>
            <person name="Dougan E. K."/>
            <person name="Thang M."/>
            <person name="Chan C."/>
        </authorList>
    </citation>
    <scope>NUCLEOTIDE SEQUENCE [LARGE SCALE GENOMIC DNA]</scope>
</reference>
<evidence type="ECO:0000313" key="2">
    <source>
        <dbReference type="EMBL" id="CAK8986389.1"/>
    </source>
</evidence>
<gene>
    <name evidence="2" type="ORF">CCMP2556_LOCUS495</name>
</gene>
<proteinExistence type="predicted"/>
<keyword evidence="1" id="KW-0472">Membrane</keyword>